<gene>
    <name evidence="5" type="ORF">CUNI_LOCUS10389</name>
</gene>
<keyword evidence="3" id="KW-0812">Transmembrane</keyword>
<dbReference type="Pfam" id="PF07679">
    <property type="entry name" value="I-set"/>
    <property type="match status" value="1"/>
</dbReference>
<evidence type="ECO:0000313" key="5">
    <source>
        <dbReference type="EMBL" id="CAG5124831.1"/>
    </source>
</evidence>
<dbReference type="InterPro" id="IPR007110">
    <property type="entry name" value="Ig-like_dom"/>
</dbReference>
<evidence type="ECO:0000259" key="4">
    <source>
        <dbReference type="PROSITE" id="PS50835"/>
    </source>
</evidence>
<comment type="caution">
    <text evidence="5">The sequence shown here is derived from an EMBL/GenBank/DDBJ whole genome shotgun (WGS) entry which is preliminary data.</text>
</comment>
<dbReference type="SMART" id="SM00408">
    <property type="entry name" value="IGc2"/>
    <property type="match status" value="2"/>
</dbReference>
<dbReference type="InterPro" id="IPR013783">
    <property type="entry name" value="Ig-like_fold"/>
</dbReference>
<feature type="transmembrane region" description="Helical" evidence="3">
    <location>
        <begin position="458"/>
        <end position="481"/>
    </location>
</feature>
<dbReference type="PANTHER" id="PTHR10075">
    <property type="entry name" value="BASIGIN RELATED"/>
    <property type="match status" value="1"/>
</dbReference>
<evidence type="ECO:0000313" key="6">
    <source>
        <dbReference type="Proteomes" id="UP000678393"/>
    </source>
</evidence>
<dbReference type="InterPro" id="IPR036179">
    <property type="entry name" value="Ig-like_dom_sf"/>
</dbReference>
<reference evidence="5" key="1">
    <citation type="submission" date="2021-04" db="EMBL/GenBank/DDBJ databases">
        <authorList>
            <consortium name="Molecular Ecology Group"/>
        </authorList>
    </citation>
    <scope>NUCLEOTIDE SEQUENCE</scope>
</reference>
<name>A0A8S3ZCQ7_9EUPU</name>
<proteinExistence type="predicted"/>
<feature type="non-terminal residue" evidence="5">
    <location>
        <position position="1"/>
    </location>
</feature>
<feature type="domain" description="Ig-like" evidence="4">
    <location>
        <begin position="245"/>
        <end position="345"/>
    </location>
</feature>
<dbReference type="Proteomes" id="UP000678393">
    <property type="component" value="Unassembled WGS sequence"/>
</dbReference>
<evidence type="ECO:0000256" key="3">
    <source>
        <dbReference type="SAM" id="Phobius"/>
    </source>
</evidence>
<keyword evidence="1" id="KW-0393">Immunoglobulin domain</keyword>
<dbReference type="SMART" id="SM00409">
    <property type="entry name" value="IG"/>
    <property type="match status" value="3"/>
</dbReference>
<dbReference type="InterPro" id="IPR013098">
    <property type="entry name" value="Ig_I-set"/>
</dbReference>
<dbReference type="AlphaFoldDB" id="A0A8S3ZCQ7"/>
<feature type="domain" description="Ig-like" evidence="4">
    <location>
        <begin position="348"/>
        <end position="443"/>
    </location>
</feature>
<evidence type="ECO:0000256" key="1">
    <source>
        <dbReference type="ARBA" id="ARBA00023319"/>
    </source>
</evidence>
<dbReference type="EMBL" id="CAJHNH020001889">
    <property type="protein sequence ID" value="CAG5124831.1"/>
    <property type="molecule type" value="Genomic_DNA"/>
</dbReference>
<organism evidence="5 6">
    <name type="scientific">Candidula unifasciata</name>
    <dbReference type="NCBI Taxonomy" id="100452"/>
    <lineage>
        <taxon>Eukaryota</taxon>
        <taxon>Metazoa</taxon>
        <taxon>Spiralia</taxon>
        <taxon>Lophotrochozoa</taxon>
        <taxon>Mollusca</taxon>
        <taxon>Gastropoda</taxon>
        <taxon>Heterobranchia</taxon>
        <taxon>Euthyneura</taxon>
        <taxon>Panpulmonata</taxon>
        <taxon>Eupulmonata</taxon>
        <taxon>Stylommatophora</taxon>
        <taxon>Helicina</taxon>
        <taxon>Helicoidea</taxon>
        <taxon>Geomitridae</taxon>
        <taxon>Candidula</taxon>
    </lineage>
</organism>
<dbReference type="SUPFAM" id="SSF48726">
    <property type="entry name" value="Immunoglobulin"/>
    <property type="match status" value="3"/>
</dbReference>
<accession>A0A8S3ZCQ7</accession>
<sequence length="538" mass="60692">TRGSMTQMIQSVIITMKCMQARAMTFLCIWQYYLSHEYRPPKIVYPDKKLVLKFRALIAFEVNCSATGDPQPIIKWTYNGIYIQPTLNTYVNLSTGALTFTFFRSEEVGIYRCIATNTAGRLTVSSMSPMVHLLEARLENFGQISLNITHAVNEYDYLRLDCDDTKSSVAPKLAYTWLDKHRVVIDSRSNRLFIDQRGNLHFTYLSVNDTYVQGYYCGIYMYVGIYRHTSVGTKRYLTVASMPNPKFAIAPKLRYSNSGVKALISSTAILECVFSGYDPVPPFLPVITWRNRAGEIYTNTTKYRVSQDGRRLIVKNVRITDEQAYFCQARNIAGIDSSSVSLDVTSGPVFAKGPPADQTVAPGANVSFQCDARSLRGEASPRNFVWYINSKPIAEQYDTNKFQFSPDNKMLTITRVNKDTDIMCVQCDISNDVDTVSASACLNIESISRADIYSPSSFWIVVYVTMAGICLLAFLLGLWAACNKRKVEESRDEYVYKDLRRKSEESLNTGMESDSVDEHVKESETLSTTRTSATTADI</sequence>
<evidence type="ECO:0000256" key="2">
    <source>
        <dbReference type="SAM" id="MobiDB-lite"/>
    </source>
</evidence>
<dbReference type="PANTHER" id="PTHR10075:SF14">
    <property type="entry name" value="CELL ADHESION MOLECULE DSCAM2-RELATED"/>
    <property type="match status" value="1"/>
</dbReference>
<dbReference type="Gene3D" id="2.60.40.10">
    <property type="entry name" value="Immunoglobulins"/>
    <property type="match status" value="3"/>
</dbReference>
<feature type="region of interest" description="Disordered" evidence="2">
    <location>
        <begin position="505"/>
        <end position="538"/>
    </location>
</feature>
<dbReference type="PROSITE" id="PS50835">
    <property type="entry name" value="IG_LIKE"/>
    <property type="match status" value="3"/>
</dbReference>
<keyword evidence="3" id="KW-0472">Membrane</keyword>
<feature type="domain" description="Ig-like" evidence="4">
    <location>
        <begin position="40"/>
        <end position="125"/>
    </location>
</feature>
<dbReference type="Pfam" id="PF13927">
    <property type="entry name" value="Ig_3"/>
    <property type="match status" value="1"/>
</dbReference>
<protein>
    <recommendedName>
        <fullName evidence="4">Ig-like domain-containing protein</fullName>
    </recommendedName>
</protein>
<keyword evidence="3" id="KW-1133">Transmembrane helix</keyword>
<dbReference type="InterPro" id="IPR003599">
    <property type="entry name" value="Ig_sub"/>
</dbReference>
<feature type="compositionally biased region" description="Low complexity" evidence="2">
    <location>
        <begin position="525"/>
        <end position="538"/>
    </location>
</feature>
<dbReference type="OrthoDB" id="6140148at2759"/>
<keyword evidence="6" id="KW-1185">Reference proteome</keyword>
<dbReference type="InterPro" id="IPR003598">
    <property type="entry name" value="Ig_sub2"/>
</dbReference>